<dbReference type="PROSITE" id="PS00903">
    <property type="entry name" value="CYT_DCMP_DEAMINASES_1"/>
    <property type="match status" value="1"/>
</dbReference>
<organism evidence="6 7">
    <name type="scientific">Tetradesmus obliquus</name>
    <name type="common">Green alga</name>
    <name type="synonym">Acutodesmus obliquus</name>
    <dbReference type="NCBI Taxonomy" id="3088"/>
    <lineage>
        <taxon>Eukaryota</taxon>
        <taxon>Viridiplantae</taxon>
        <taxon>Chlorophyta</taxon>
        <taxon>core chlorophytes</taxon>
        <taxon>Chlorophyceae</taxon>
        <taxon>CS clade</taxon>
        <taxon>Sphaeropleales</taxon>
        <taxon>Scenedesmaceae</taxon>
        <taxon>Tetradesmus</taxon>
    </lineage>
</organism>
<evidence type="ECO:0000256" key="2">
    <source>
        <dbReference type="ARBA" id="ARBA00022801"/>
    </source>
</evidence>
<dbReference type="STRING" id="3088.A0A383V5U9"/>
<dbReference type="Proteomes" id="UP000256970">
    <property type="component" value="Unassembled WGS sequence"/>
</dbReference>
<dbReference type="InterPro" id="IPR016193">
    <property type="entry name" value="Cytidine_deaminase-like"/>
</dbReference>
<feature type="region of interest" description="Disordered" evidence="4">
    <location>
        <begin position="198"/>
        <end position="225"/>
    </location>
</feature>
<dbReference type="Pfam" id="PF00383">
    <property type="entry name" value="dCMP_cyt_deam_1"/>
    <property type="match status" value="1"/>
</dbReference>
<dbReference type="EMBL" id="FNXT01000045">
    <property type="protein sequence ID" value="SZX60099.1"/>
    <property type="molecule type" value="Genomic_DNA"/>
</dbReference>
<gene>
    <name evidence="6" type="ORF">BQ4739_LOCUS680</name>
</gene>
<keyword evidence="7" id="KW-1185">Reference proteome</keyword>
<dbReference type="GO" id="GO:0052717">
    <property type="term" value="F:tRNA-specific adenosine-34 deaminase activity"/>
    <property type="evidence" value="ECO:0007669"/>
    <property type="project" value="UniProtKB-EC"/>
</dbReference>
<feature type="compositionally biased region" description="Low complexity" evidence="4">
    <location>
        <begin position="1"/>
        <end position="17"/>
    </location>
</feature>
<evidence type="ECO:0000256" key="1">
    <source>
        <dbReference type="ARBA" id="ARBA00022723"/>
    </source>
</evidence>
<feature type="compositionally biased region" description="Low complexity" evidence="4">
    <location>
        <begin position="209"/>
        <end position="219"/>
    </location>
</feature>
<sequence length="225" mass="24194">MAHLTSGSSAAASTDTAAVEHPEVQWTAEQQHFMQLAIQQAKEALQDREVPIGCVFVRDGQVIGSGYNMTNHSRNATRHAELEAVDKMLADHGGDASKVQFHRCQLYVTIEPCIMCAGALSLLGIGQVFFGAGNDKFGGCGSIVPVHQQGCGSCTHHDDPQAAAHGAGFPAVGGLFAKEAIQLLQDFYIAGNPAAPKPHRKVMEVPPWQQAQEQQQRQQPMERDA</sequence>
<feature type="region of interest" description="Disordered" evidence="4">
    <location>
        <begin position="1"/>
        <end position="22"/>
    </location>
</feature>
<dbReference type="AlphaFoldDB" id="A0A383V5U9"/>
<dbReference type="Gene3D" id="3.40.140.10">
    <property type="entry name" value="Cytidine Deaminase, domain 2"/>
    <property type="match status" value="1"/>
</dbReference>
<dbReference type="SUPFAM" id="SSF53927">
    <property type="entry name" value="Cytidine deaminase-like"/>
    <property type="match status" value="1"/>
</dbReference>
<dbReference type="PANTHER" id="PTHR11079:SF149">
    <property type="entry name" value="TRNA-SPECIFIC ADENOSINE DEAMINASE 2"/>
    <property type="match status" value="1"/>
</dbReference>
<reference evidence="6 7" key="1">
    <citation type="submission" date="2016-10" db="EMBL/GenBank/DDBJ databases">
        <authorList>
            <person name="Cai Z."/>
        </authorList>
    </citation>
    <scope>NUCLEOTIDE SEQUENCE [LARGE SCALE GENOMIC DNA]</scope>
</reference>
<feature type="domain" description="CMP/dCMP-type deaminase" evidence="5">
    <location>
        <begin position="28"/>
        <end position="151"/>
    </location>
</feature>
<protein>
    <recommendedName>
        <fullName evidence="5">CMP/dCMP-type deaminase domain-containing protein</fullName>
    </recommendedName>
</protein>
<keyword evidence="2" id="KW-0378">Hydrolase</keyword>
<dbReference type="InterPro" id="IPR002125">
    <property type="entry name" value="CMP_dCMP_dom"/>
</dbReference>
<accession>A0A383V5U9</accession>
<evidence type="ECO:0000313" key="7">
    <source>
        <dbReference type="Proteomes" id="UP000256970"/>
    </source>
</evidence>
<dbReference type="GO" id="GO:0008270">
    <property type="term" value="F:zinc ion binding"/>
    <property type="evidence" value="ECO:0007669"/>
    <property type="project" value="InterPro"/>
</dbReference>
<dbReference type="PANTHER" id="PTHR11079">
    <property type="entry name" value="CYTOSINE DEAMINASE FAMILY MEMBER"/>
    <property type="match status" value="1"/>
</dbReference>
<dbReference type="PROSITE" id="PS51747">
    <property type="entry name" value="CYT_DCMP_DEAMINASES_2"/>
    <property type="match status" value="1"/>
</dbReference>
<name>A0A383V5U9_TETOB</name>
<dbReference type="GO" id="GO:0002100">
    <property type="term" value="P:tRNA wobble adenosine to inosine editing"/>
    <property type="evidence" value="ECO:0007669"/>
    <property type="project" value="InterPro"/>
</dbReference>
<dbReference type="InterPro" id="IPR016192">
    <property type="entry name" value="APOBEC/CMP_deaminase_Zn-bd"/>
</dbReference>
<evidence type="ECO:0000313" key="6">
    <source>
        <dbReference type="EMBL" id="SZX60099.1"/>
    </source>
</evidence>
<proteinExistence type="predicted"/>
<evidence type="ECO:0000256" key="4">
    <source>
        <dbReference type="SAM" id="MobiDB-lite"/>
    </source>
</evidence>
<evidence type="ECO:0000259" key="5">
    <source>
        <dbReference type="PROSITE" id="PS51747"/>
    </source>
</evidence>
<keyword evidence="1" id="KW-0479">Metal-binding</keyword>
<evidence type="ECO:0000256" key="3">
    <source>
        <dbReference type="ARBA" id="ARBA00022833"/>
    </source>
</evidence>
<keyword evidence="3" id="KW-0862">Zinc</keyword>
<dbReference type="CDD" id="cd01285">
    <property type="entry name" value="nucleoside_deaminase"/>
    <property type="match status" value="1"/>
</dbReference>